<dbReference type="PANTHER" id="PTHR43677:SF1">
    <property type="entry name" value="ACRYLYL-COA REDUCTASE ACUI-RELATED"/>
    <property type="match status" value="1"/>
</dbReference>
<dbReference type="Gene3D" id="3.40.50.720">
    <property type="entry name" value="NAD(P)-binding Rossmann-like Domain"/>
    <property type="match status" value="1"/>
</dbReference>
<keyword evidence="3" id="KW-1185">Reference proteome</keyword>
<dbReference type="CDD" id="cd05280">
    <property type="entry name" value="MDR_yhdh_yhfp"/>
    <property type="match status" value="1"/>
</dbReference>
<dbReference type="Gene3D" id="3.90.180.10">
    <property type="entry name" value="Medium-chain alcohol dehydrogenases, catalytic domain"/>
    <property type="match status" value="1"/>
</dbReference>
<keyword evidence="2" id="KW-0560">Oxidoreductase</keyword>
<dbReference type="InterPro" id="IPR014188">
    <property type="entry name" value="Acrylyl-CoA_reductase_AcuI"/>
</dbReference>
<dbReference type="Pfam" id="PF08240">
    <property type="entry name" value="ADH_N"/>
    <property type="match status" value="1"/>
</dbReference>
<dbReference type="SUPFAM" id="SSF50129">
    <property type="entry name" value="GroES-like"/>
    <property type="match status" value="1"/>
</dbReference>
<dbReference type="SUPFAM" id="SSF51735">
    <property type="entry name" value="NAD(P)-binding Rossmann-fold domains"/>
    <property type="match status" value="1"/>
</dbReference>
<reference evidence="2" key="1">
    <citation type="submission" date="2014-02" db="EMBL/GenBank/DDBJ databases">
        <title>Expanding our view of genomic diversity in Candidatus Accumulibacter clades.</title>
        <authorList>
            <person name="Skennerton C.T."/>
            <person name="Barr J.J."/>
            <person name="Slater F.R."/>
            <person name="Bond P.L."/>
            <person name="Tyson G.W."/>
        </authorList>
    </citation>
    <scope>NUCLEOTIDE SEQUENCE [LARGE SCALE GENOMIC DNA]</scope>
</reference>
<evidence type="ECO:0000313" key="2">
    <source>
        <dbReference type="EMBL" id="EXI89116.1"/>
    </source>
</evidence>
<name>A0A011PNT0_ACCRE</name>
<dbReference type="AlphaFoldDB" id="A0A011PNT0"/>
<proteinExistence type="predicted"/>
<dbReference type="EC" id="1.3.1.84" evidence="2"/>
<organism evidence="2 3">
    <name type="scientific">Accumulibacter regalis</name>
    <dbReference type="NCBI Taxonomy" id="522306"/>
    <lineage>
        <taxon>Bacteria</taxon>
        <taxon>Pseudomonadati</taxon>
        <taxon>Pseudomonadota</taxon>
        <taxon>Betaproteobacteria</taxon>
        <taxon>Candidatus Accumulibacter</taxon>
    </lineage>
</organism>
<gene>
    <name evidence="2" type="primary">acuI_2</name>
    <name evidence="2" type="ORF">AW11_01750</name>
</gene>
<accession>A0A011PNT0</accession>
<dbReference type="InterPro" id="IPR020843">
    <property type="entry name" value="ER"/>
</dbReference>
<dbReference type="NCBIfam" id="TIGR02823">
    <property type="entry name" value="oxido_YhdH"/>
    <property type="match status" value="1"/>
</dbReference>
<evidence type="ECO:0000259" key="1">
    <source>
        <dbReference type="SMART" id="SM00829"/>
    </source>
</evidence>
<dbReference type="EMBL" id="JEMY01000019">
    <property type="protein sequence ID" value="EXI89116.1"/>
    <property type="molecule type" value="Genomic_DNA"/>
</dbReference>
<dbReference type="Pfam" id="PF00107">
    <property type="entry name" value="ADH_zinc_N"/>
    <property type="match status" value="1"/>
</dbReference>
<feature type="domain" description="Enoyl reductase (ER)" evidence="1">
    <location>
        <begin position="14"/>
        <end position="326"/>
    </location>
</feature>
<dbReference type="InterPro" id="IPR036291">
    <property type="entry name" value="NAD(P)-bd_dom_sf"/>
</dbReference>
<sequence length="331" mass="34919">MSPFKAYLIDEHEGVTRSDFVSMDDTQLDAGEVTIKVAYSSVNFKDALAATGAGRIVRRYPCVGGIDLSGTVATSSDPRFEIGDAVIATSFDIGVAHHGGYAEYARVPAQWVVPLPAGLSLYEAMALGTAGFTAALGIVRMEENGLAPSKGPVIVTGASGGVGSLAVDMLARRGYSVTALTGKESEADYLKSLGATEVMFRSALDLSRIRPLDKALWAGAVDNLGGDVLAWIVSAMRQGGTIASIGLAASPSLPTTVMPFILRGACLLGIDSGYIGEPYRSGVWQRLASDLRPQHLHAMTRRIAFDELPNVFDDFLQGRAHGRVVVNVGEN</sequence>
<dbReference type="InterPro" id="IPR013149">
    <property type="entry name" value="ADH-like_C"/>
</dbReference>
<dbReference type="InterPro" id="IPR051397">
    <property type="entry name" value="Zn-ADH-like_protein"/>
</dbReference>
<dbReference type="PANTHER" id="PTHR43677">
    <property type="entry name" value="SHORT-CHAIN DEHYDROGENASE/REDUCTASE"/>
    <property type="match status" value="1"/>
</dbReference>
<evidence type="ECO:0000313" key="3">
    <source>
        <dbReference type="Proteomes" id="UP000022141"/>
    </source>
</evidence>
<comment type="caution">
    <text evidence="2">The sequence shown here is derived from an EMBL/GenBank/DDBJ whole genome shotgun (WGS) entry which is preliminary data.</text>
</comment>
<protein>
    <submittedName>
        <fullName evidence="2">Acrylyl-CoA reductase AcuI</fullName>
        <ecNumber evidence="2">1.3.1.84</ecNumber>
    </submittedName>
</protein>
<dbReference type="PATRIC" id="fig|1454004.3.peg.1803"/>
<dbReference type="InterPro" id="IPR013154">
    <property type="entry name" value="ADH-like_N"/>
</dbReference>
<dbReference type="eggNOG" id="COG0604">
    <property type="taxonomic scope" value="Bacteria"/>
</dbReference>
<dbReference type="SMART" id="SM00829">
    <property type="entry name" value="PKS_ER"/>
    <property type="match status" value="1"/>
</dbReference>
<dbReference type="STRING" id="1454004.AW11_01750"/>
<dbReference type="InterPro" id="IPR011032">
    <property type="entry name" value="GroES-like_sf"/>
</dbReference>
<dbReference type="Proteomes" id="UP000022141">
    <property type="component" value="Unassembled WGS sequence"/>
</dbReference>
<dbReference type="GO" id="GO:0043957">
    <property type="term" value="F:acryloyl-CoA reductase (NADPH) activity"/>
    <property type="evidence" value="ECO:0007669"/>
    <property type="project" value="UniProtKB-EC"/>
</dbReference>